<evidence type="ECO:0000256" key="2">
    <source>
        <dbReference type="ARBA" id="ARBA00022694"/>
    </source>
</evidence>
<evidence type="ECO:0000259" key="8">
    <source>
        <dbReference type="Pfam" id="PF01416"/>
    </source>
</evidence>
<dbReference type="AlphaFoldDB" id="A0A2K8KFT6"/>
<evidence type="ECO:0000256" key="7">
    <source>
        <dbReference type="RuleBase" id="RU003792"/>
    </source>
</evidence>
<dbReference type="HAMAP" id="MF_00171">
    <property type="entry name" value="TruA"/>
    <property type="match status" value="1"/>
</dbReference>
<comment type="function">
    <text evidence="4">Formation of pseudouridine at positions 38, 39 and 40 in the anticodon stem and loop of transfer RNAs.</text>
</comment>
<comment type="subunit">
    <text evidence="4">Homodimer.</text>
</comment>
<dbReference type="SUPFAM" id="SSF55120">
    <property type="entry name" value="Pseudouridine synthase"/>
    <property type="match status" value="1"/>
</dbReference>
<accession>A0A2K8KFT6</accession>
<proteinExistence type="inferred from homology"/>
<dbReference type="PANTHER" id="PTHR11142:SF0">
    <property type="entry name" value="TRNA PSEUDOURIDINE SYNTHASE-LIKE 1"/>
    <property type="match status" value="1"/>
</dbReference>
<evidence type="ECO:0000256" key="5">
    <source>
        <dbReference type="PIRSR" id="PIRSR001430-1"/>
    </source>
</evidence>
<dbReference type="EC" id="5.4.99.12" evidence="4"/>
<dbReference type="EMBL" id="CP024870">
    <property type="protein sequence ID" value="ATX70557.1"/>
    <property type="molecule type" value="Genomic_DNA"/>
</dbReference>
<sequence>MNYYLFTIQYDGTDFCGWAKQTKQRTIQGEVETAISQVTRNAQFRVVGASKTDAGVHAVDQKAWVELEFSPNLPGFLNGLNSALPVGIKITKIEPIKPEFRVRNCQQKTYHYQINLDTPNVFENRYYLQPKFKFDQNKLNEALQLFVGTHDFFNFSGLKEFELAAINSIRIIDSIRLKEEQKKLIIEFKAKGFIRYQIRMIVGAALAYAAGKTSLNKIIATLKRTHEKLPFLANPEGLTLFAIEY</sequence>
<dbReference type="NCBIfam" id="TIGR00071">
    <property type="entry name" value="hisT_truA"/>
    <property type="match status" value="1"/>
</dbReference>
<dbReference type="InterPro" id="IPR020097">
    <property type="entry name" value="PsdUridine_synth_TruA_a/b_dom"/>
</dbReference>
<dbReference type="Pfam" id="PF01416">
    <property type="entry name" value="PseudoU_synth_1"/>
    <property type="match status" value="1"/>
</dbReference>
<comment type="similarity">
    <text evidence="1 4 7">Belongs to the tRNA pseudouridine synthase TruA family.</text>
</comment>
<dbReference type="InterPro" id="IPR020095">
    <property type="entry name" value="PsdUridine_synth_TruA_C"/>
</dbReference>
<dbReference type="Gene3D" id="3.30.70.660">
    <property type="entry name" value="Pseudouridine synthase I, catalytic domain, C-terminal subdomain"/>
    <property type="match status" value="1"/>
</dbReference>
<dbReference type="InterPro" id="IPR001406">
    <property type="entry name" value="PsdUridine_synth_TruA"/>
</dbReference>
<organism evidence="9 10">
    <name type="scientific">Spiroplasma clarkii</name>
    <dbReference type="NCBI Taxonomy" id="2139"/>
    <lineage>
        <taxon>Bacteria</taxon>
        <taxon>Bacillati</taxon>
        <taxon>Mycoplasmatota</taxon>
        <taxon>Mollicutes</taxon>
        <taxon>Entomoplasmatales</taxon>
        <taxon>Spiroplasmataceae</taxon>
        <taxon>Spiroplasma</taxon>
    </lineage>
</organism>
<evidence type="ECO:0000256" key="3">
    <source>
        <dbReference type="ARBA" id="ARBA00023235"/>
    </source>
</evidence>
<feature type="active site" description="Nucleophile" evidence="4 5">
    <location>
        <position position="53"/>
    </location>
</feature>
<dbReference type="CDD" id="cd02570">
    <property type="entry name" value="PseudoU_synth_EcTruA"/>
    <property type="match status" value="1"/>
</dbReference>
<dbReference type="GO" id="GO:0160147">
    <property type="term" value="F:tRNA pseudouridine(38-40) synthase activity"/>
    <property type="evidence" value="ECO:0007669"/>
    <property type="project" value="UniProtKB-EC"/>
</dbReference>
<dbReference type="PANTHER" id="PTHR11142">
    <property type="entry name" value="PSEUDOURIDYLATE SYNTHASE"/>
    <property type="match status" value="1"/>
</dbReference>
<protein>
    <recommendedName>
        <fullName evidence="4">tRNA pseudouridine synthase A</fullName>
        <ecNumber evidence="4">5.4.99.12</ecNumber>
    </recommendedName>
    <alternativeName>
        <fullName evidence="4">tRNA pseudouridine(38-40) synthase</fullName>
    </alternativeName>
    <alternativeName>
        <fullName evidence="4">tRNA pseudouridylate synthase I</fullName>
    </alternativeName>
    <alternativeName>
        <fullName evidence="4">tRNA-uridine isomerase I</fullName>
    </alternativeName>
</protein>
<dbReference type="RefSeq" id="WP_100254120.1">
    <property type="nucleotide sequence ID" value="NZ_CP024870.1"/>
</dbReference>
<evidence type="ECO:0000313" key="10">
    <source>
        <dbReference type="Proteomes" id="UP000231179"/>
    </source>
</evidence>
<evidence type="ECO:0000313" key="9">
    <source>
        <dbReference type="EMBL" id="ATX70557.1"/>
    </source>
</evidence>
<feature type="domain" description="Pseudouridine synthase I TruA alpha/beta" evidence="8">
    <location>
        <begin position="142"/>
        <end position="245"/>
    </location>
</feature>
<dbReference type="Gene3D" id="3.30.70.580">
    <property type="entry name" value="Pseudouridine synthase I, catalytic domain, N-terminal subdomain"/>
    <property type="match status" value="1"/>
</dbReference>
<keyword evidence="10" id="KW-1185">Reference proteome</keyword>
<dbReference type="Proteomes" id="UP000231179">
    <property type="component" value="Chromosome"/>
</dbReference>
<dbReference type="InterPro" id="IPR020094">
    <property type="entry name" value="TruA/RsuA/RluB/E/F_N"/>
</dbReference>
<evidence type="ECO:0000256" key="6">
    <source>
        <dbReference type="PIRSR" id="PIRSR001430-2"/>
    </source>
</evidence>
<gene>
    <name evidence="4 9" type="primary">truA</name>
    <name evidence="9" type="ORF">SCLAR_v1c02260</name>
</gene>
<keyword evidence="2 4" id="KW-0819">tRNA processing</keyword>
<dbReference type="InterPro" id="IPR020103">
    <property type="entry name" value="PsdUridine_synth_cat_dom_sf"/>
</dbReference>
<dbReference type="PIRSF" id="PIRSF001430">
    <property type="entry name" value="tRNA_psdUrid_synth"/>
    <property type="match status" value="1"/>
</dbReference>
<dbReference type="GO" id="GO:0003723">
    <property type="term" value="F:RNA binding"/>
    <property type="evidence" value="ECO:0007669"/>
    <property type="project" value="InterPro"/>
</dbReference>
<evidence type="ECO:0000256" key="1">
    <source>
        <dbReference type="ARBA" id="ARBA00009375"/>
    </source>
</evidence>
<name>A0A2K8KFT6_9MOLU</name>
<evidence type="ECO:0000256" key="4">
    <source>
        <dbReference type="HAMAP-Rule" id="MF_00171"/>
    </source>
</evidence>
<reference evidence="9 10" key="1">
    <citation type="submission" date="2017-11" db="EMBL/GenBank/DDBJ databases">
        <title>Complete genome sequence of Spiroplasma clarkii CN-5 (DSM 19994).</title>
        <authorList>
            <person name="Tsai Y.-M."/>
            <person name="Chang A."/>
            <person name="Lo W.-S."/>
            <person name="Kuo C.-H."/>
        </authorList>
    </citation>
    <scope>NUCLEOTIDE SEQUENCE [LARGE SCALE GENOMIC DNA]</scope>
    <source>
        <strain evidence="9 10">CN-5</strain>
    </source>
</reference>
<comment type="caution">
    <text evidence="4">Lacks conserved residue(s) required for the propagation of feature annotation.</text>
</comment>
<keyword evidence="3 4" id="KW-0413">Isomerase</keyword>
<comment type="catalytic activity">
    <reaction evidence="4 7">
        <text>uridine(38/39/40) in tRNA = pseudouridine(38/39/40) in tRNA</text>
        <dbReference type="Rhea" id="RHEA:22376"/>
        <dbReference type="Rhea" id="RHEA-COMP:10085"/>
        <dbReference type="Rhea" id="RHEA-COMP:10087"/>
        <dbReference type="ChEBI" id="CHEBI:65314"/>
        <dbReference type="ChEBI" id="CHEBI:65315"/>
        <dbReference type="EC" id="5.4.99.12"/>
    </reaction>
</comment>
<feature type="binding site" evidence="4 6">
    <location>
        <position position="110"/>
    </location>
    <ligand>
        <name>substrate</name>
    </ligand>
</feature>
<dbReference type="GO" id="GO:0031119">
    <property type="term" value="P:tRNA pseudouridine synthesis"/>
    <property type="evidence" value="ECO:0007669"/>
    <property type="project" value="UniProtKB-UniRule"/>
</dbReference>